<evidence type="ECO:0000259" key="5">
    <source>
        <dbReference type="PROSITE" id="PS00624"/>
    </source>
</evidence>
<dbReference type="InterPro" id="IPR036188">
    <property type="entry name" value="FAD/NAD-bd_sf"/>
</dbReference>
<organism evidence="6 7">
    <name type="scientific">Novosphingobium album</name>
    <name type="common">ex Hu et al. 2023</name>
    <dbReference type="NCBI Taxonomy" id="2930093"/>
    <lineage>
        <taxon>Bacteria</taxon>
        <taxon>Pseudomonadati</taxon>
        <taxon>Pseudomonadota</taxon>
        <taxon>Alphaproteobacteria</taxon>
        <taxon>Sphingomonadales</taxon>
        <taxon>Sphingomonadaceae</taxon>
        <taxon>Novosphingobium</taxon>
    </lineage>
</organism>
<dbReference type="PANTHER" id="PTHR11552">
    <property type="entry name" value="GLUCOSE-METHANOL-CHOLINE GMC OXIDOREDUCTASE"/>
    <property type="match status" value="1"/>
</dbReference>
<name>A0ABT0B788_9SPHN</name>
<comment type="cofactor">
    <cofactor evidence="1">
        <name>FAD</name>
        <dbReference type="ChEBI" id="CHEBI:57692"/>
    </cofactor>
</comment>
<accession>A0ABT0B788</accession>
<evidence type="ECO:0000256" key="3">
    <source>
        <dbReference type="ARBA" id="ARBA00022630"/>
    </source>
</evidence>
<dbReference type="PROSITE" id="PS51257">
    <property type="entry name" value="PROKAR_LIPOPROTEIN"/>
    <property type="match status" value="1"/>
</dbReference>
<dbReference type="SUPFAM" id="SSF54373">
    <property type="entry name" value="FAD-linked reductases, C-terminal domain"/>
    <property type="match status" value="1"/>
</dbReference>
<dbReference type="PANTHER" id="PTHR11552:SF147">
    <property type="entry name" value="CHOLINE DEHYDROGENASE, MITOCHONDRIAL"/>
    <property type="match status" value="1"/>
</dbReference>
<dbReference type="Pfam" id="PF00732">
    <property type="entry name" value="GMC_oxred_N"/>
    <property type="match status" value="1"/>
</dbReference>
<dbReference type="Gene3D" id="3.30.410.40">
    <property type="match status" value="1"/>
</dbReference>
<evidence type="ECO:0000256" key="2">
    <source>
        <dbReference type="ARBA" id="ARBA00010790"/>
    </source>
</evidence>
<proteinExistence type="inferred from homology"/>
<dbReference type="EMBL" id="JALHLE010000044">
    <property type="protein sequence ID" value="MCJ2180863.1"/>
    <property type="molecule type" value="Genomic_DNA"/>
</dbReference>
<sequence length="535" mass="58018">MKERYDYIVIGAGSAGCALANRLSADPAWSVLLVESGPADKSLLIHMPRGLGIINNPGSKYIWEYNVHTGGNQPDERWFRGRTLGGSSSTNGMIYMRGAPMDYDGWAARGCTGWSWADIGPKFVELEDHDLGAAQWRGAGGPQRITTHPKGNPLFDAIVTAGEEMGIARVEDVNDLTSVREGGIGYQPNTRYKGRRFSSARSFLRPSLSRKNLDVVTQTDVLRIEFEGKRATGVVLRNAQGQRTIRANREIILSAGAIQTPKLLQLSGIGPAALLKSVGVEVVADSPGVGQNMREHRHVDLRLKVRGCSQNQELAGIHAVWSVLRYLAARKGPMSHGAHEVGGFAKSEPGLDHADLQFGLMSLSASSSGKDGAVALDTYPGITFITYFTRPESQGEVRIQSSDPDVAPYVNVNHLSAEIDRRKFCAAFRWNRRLAQQPALQKWVEEETFPGPSVQTDEEILAMAMELGGSCFHSAGTARMGTDDQAVLDPQLRVRGVEGLRVADTSIMPTLVSGNTNGPAMVIGLRAADFILADR</sequence>
<dbReference type="PIRSF" id="PIRSF000137">
    <property type="entry name" value="Alcohol_oxidase"/>
    <property type="match status" value="1"/>
</dbReference>
<protein>
    <submittedName>
        <fullName evidence="6">GMC family oxidoreductase N-terminal domain-containing protein</fullName>
    </submittedName>
</protein>
<evidence type="ECO:0000313" key="7">
    <source>
        <dbReference type="Proteomes" id="UP001162880"/>
    </source>
</evidence>
<dbReference type="SUPFAM" id="SSF51905">
    <property type="entry name" value="FAD/NAD(P)-binding domain"/>
    <property type="match status" value="1"/>
</dbReference>
<gene>
    <name evidence="6" type="ORF">MTR64_20015</name>
</gene>
<keyword evidence="4" id="KW-0274">FAD</keyword>
<evidence type="ECO:0000313" key="6">
    <source>
        <dbReference type="EMBL" id="MCJ2180863.1"/>
    </source>
</evidence>
<keyword evidence="3" id="KW-0285">Flavoprotein</keyword>
<dbReference type="InterPro" id="IPR000172">
    <property type="entry name" value="GMC_OxRdtase_N"/>
</dbReference>
<reference evidence="6" key="1">
    <citation type="submission" date="2022-03" db="EMBL/GenBank/DDBJ databases">
        <title>Identification of a novel bacterium isolated from mangrove sediments.</title>
        <authorList>
            <person name="Pan X."/>
        </authorList>
    </citation>
    <scope>NUCLEOTIDE SEQUENCE</scope>
    <source>
        <strain evidence="6">B2580</strain>
    </source>
</reference>
<evidence type="ECO:0000256" key="1">
    <source>
        <dbReference type="ARBA" id="ARBA00001974"/>
    </source>
</evidence>
<dbReference type="RefSeq" id="WP_243996311.1">
    <property type="nucleotide sequence ID" value="NZ_JALHLE010000044.1"/>
</dbReference>
<dbReference type="Proteomes" id="UP001162880">
    <property type="component" value="Unassembled WGS sequence"/>
</dbReference>
<dbReference type="PROSITE" id="PS00624">
    <property type="entry name" value="GMC_OXRED_2"/>
    <property type="match status" value="1"/>
</dbReference>
<comment type="similarity">
    <text evidence="2">Belongs to the GMC oxidoreductase family.</text>
</comment>
<dbReference type="InterPro" id="IPR007867">
    <property type="entry name" value="GMC_OxRtase_C"/>
</dbReference>
<evidence type="ECO:0000256" key="4">
    <source>
        <dbReference type="ARBA" id="ARBA00022827"/>
    </source>
</evidence>
<dbReference type="InterPro" id="IPR012132">
    <property type="entry name" value="GMC_OxRdtase"/>
</dbReference>
<keyword evidence="7" id="KW-1185">Reference proteome</keyword>
<comment type="caution">
    <text evidence="6">The sequence shown here is derived from an EMBL/GenBank/DDBJ whole genome shotgun (WGS) entry which is preliminary data.</text>
</comment>
<feature type="domain" description="Glucose-methanol-choline oxidoreductase N-terminal" evidence="5">
    <location>
        <begin position="256"/>
        <end position="270"/>
    </location>
</feature>
<dbReference type="Pfam" id="PF05199">
    <property type="entry name" value="GMC_oxred_C"/>
    <property type="match status" value="1"/>
</dbReference>
<dbReference type="Gene3D" id="3.50.50.60">
    <property type="entry name" value="FAD/NAD(P)-binding domain"/>
    <property type="match status" value="1"/>
</dbReference>